<organism evidence="4 5">
    <name type="scientific">Corynebacterium mendelii</name>
    <dbReference type="NCBI Taxonomy" id="2765362"/>
    <lineage>
        <taxon>Bacteria</taxon>
        <taxon>Bacillati</taxon>
        <taxon>Actinomycetota</taxon>
        <taxon>Actinomycetes</taxon>
        <taxon>Mycobacteriales</taxon>
        <taxon>Corynebacteriaceae</taxon>
        <taxon>Corynebacterium</taxon>
    </lineage>
</organism>
<dbReference type="InterPro" id="IPR020569">
    <property type="entry name" value="UPF0029_Impact_CS"/>
</dbReference>
<protein>
    <submittedName>
        <fullName evidence="4">YigZ family protein</fullName>
    </submittedName>
</protein>
<dbReference type="EMBL" id="JAFLEQ010000005">
    <property type="protein sequence ID" value="MBN9643632.1"/>
    <property type="molecule type" value="Genomic_DNA"/>
</dbReference>
<dbReference type="GO" id="GO:0005737">
    <property type="term" value="C:cytoplasm"/>
    <property type="evidence" value="ECO:0007669"/>
    <property type="project" value="TreeGrafter"/>
</dbReference>
<keyword evidence="5" id="KW-1185">Reference proteome</keyword>
<proteinExistence type="inferred from homology"/>
<dbReference type="PANTHER" id="PTHR16301:SF20">
    <property type="entry name" value="IMPACT FAMILY MEMBER YIGZ"/>
    <property type="match status" value="1"/>
</dbReference>
<dbReference type="Proteomes" id="UP000664332">
    <property type="component" value="Unassembled WGS sequence"/>
</dbReference>
<dbReference type="GO" id="GO:0006446">
    <property type="term" value="P:regulation of translational initiation"/>
    <property type="evidence" value="ECO:0007669"/>
    <property type="project" value="TreeGrafter"/>
</dbReference>
<dbReference type="InterPro" id="IPR035647">
    <property type="entry name" value="EFG_III/V"/>
</dbReference>
<dbReference type="InterPro" id="IPR023582">
    <property type="entry name" value="Impact"/>
</dbReference>
<evidence type="ECO:0000256" key="1">
    <source>
        <dbReference type="ARBA" id="ARBA00007665"/>
    </source>
</evidence>
<dbReference type="NCBIfam" id="TIGR00257">
    <property type="entry name" value="IMPACT_YIGZ"/>
    <property type="match status" value="1"/>
</dbReference>
<gene>
    <name evidence="4" type="ORF">JZY06_03165</name>
</gene>
<evidence type="ECO:0000313" key="5">
    <source>
        <dbReference type="Proteomes" id="UP000664332"/>
    </source>
</evidence>
<dbReference type="InterPro" id="IPR020568">
    <property type="entry name" value="Ribosomal_Su5_D2-typ_SF"/>
</dbReference>
<feature type="domain" description="Impact N-terminal" evidence="2">
    <location>
        <begin position="20"/>
        <end position="126"/>
    </location>
</feature>
<dbReference type="PANTHER" id="PTHR16301">
    <property type="entry name" value="IMPACT-RELATED"/>
    <property type="match status" value="1"/>
</dbReference>
<name>A0A939E159_9CORY</name>
<dbReference type="SUPFAM" id="SSF54211">
    <property type="entry name" value="Ribosomal protein S5 domain 2-like"/>
    <property type="match status" value="1"/>
</dbReference>
<comment type="similarity">
    <text evidence="1">Belongs to the IMPACT family.</text>
</comment>
<evidence type="ECO:0000259" key="3">
    <source>
        <dbReference type="Pfam" id="PF09186"/>
    </source>
</evidence>
<accession>A0A939E159</accession>
<dbReference type="InterPro" id="IPR015269">
    <property type="entry name" value="UPF0029_Impact_C"/>
</dbReference>
<dbReference type="SUPFAM" id="SSF54980">
    <property type="entry name" value="EF-G C-terminal domain-like"/>
    <property type="match status" value="1"/>
</dbReference>
<dbReference type="Gene3D" id="3.30.230.30">
    <property type="entry name" value="Impact, N-terminal domain"/>
    <property type="match status" value="1"/>
</dbReference>
<evidence type="ECO:0000259" key="2">
    <source>
        <dbReference type="Pfam" id="PF01205"/>
    </source>
</evidence>
<feature type="domain" description="UPF0029" evidence="3">
    <location>
        <begin position="143"/>
        <end position="197"/>
    </location>
</feature>
<dbReference type="AlphaFoldDB" id="A0A939E159"/>
<dbReference type="Pfam" id="PF09186">
    <property type="entry name" value="DUF1949"/>
    <property type="match status" value="1"/>
</dbReference>
<dbReference type="InterPro" id="IPR015796">
    <property type="entry name" value="Impact_YigZ-like"/>
</dbReference>
<dbReference type="InterPro" id="IPR036956">
    <property type="entry name" value="Impact_N_sf"/>
</dbReference>
<reference evidence="4" key="1">
    <citation type="submission" date="2021-03" db="EMBL/GenBank/DDBJ databases">
        <authorList>
            <person name="Sun Q."/>
        </authorList>
    </citation>
    <scope>NUCLEOTIDE SEQUENCE</scope>
    <source>
        <strain evidence="4">CCM 8862</strain>
    </source>
</reference>
<dbReference type="PROSITE" id="PS00910">
    <property type="entry name" value="UPF0029"/>
    <property type="match status" value="1"/>
</dbReference>
<sequence length="211" mass="22632">MDAMYRLPADEIVTDELEIKRSRFITFITRVTDETSARGFIDAVKADYPDARHHCSAYIYRVDGANPVERSSDDGEPSGTAGNPMLEVLRGSGMLDIAAVVVRYFGGIKLGTGGLVRAYSDAVDGCLGKVTVTRKDEKDLFTLTVSHTEAGRLEADLRGRGITVTGVDYTSRATITVAVDKAAGDELSSTVAALTKGTTVPRAAGSMWVEY</sequence>
<dbReference type="InterPro" id="IPR001498">
    <property type="entry name" value="Impact_N"/>
</dbReference>
<comment type="caution">
    <text evidence="4">The sequence shown here is derived from an EMBL/GenBank/DDBJ whole genome shotgun (WGS) entry which is preliminary data.</text>
</comment>
<evidence type="ECO:0000313" key="4">
    <source>
        <dbReference type="EMBL" id="MBN9643632.1"/>
    </source>
</evidence>
<dbReference type="Pfam" id="PF01205">
    <property type="entry name" value="Impact_N"/>
    <property type="match status" value="1"/>
</dbReference>